<gene>
    <name evidence="12" type="ORF">ATM17_40350</name>
</gene>
<evidence type="ECO:0000256" key="3">
    <source>
        <dbReference type="ARBA" id="ARBA00022452"/>
    </source>
</evidence>
<dbReference type="SUPFAM" id="SSF56935">
    <property type="entry name" value="Porins"/>
    <property type="match status" value="1"/>
</dbReference>
<dbReference type="InterPro" id="IPR039426">
    <property type="entry name" value="TonB-dep_rcpt-like"/>
</dbReference>
<keyword evidence="12" id="KW-0614">Plasmid</keyword>
<reference evidence="13" key="1">
    <citation type="submission" date="2015-11" db="EMBL/GenBank/DDBJ databases">
        <title>Complete genome sequence of a polyethylene-glycol degrader Sphingopyxis macrogoltabida 203N (NBRC 111659).</title>
        <authorList>
            <person name="Yoshiyuki O."/>
            <person name="Shouta N."/>
            <person name="Nagata Y."/>
            <person name="Numata M."/>
            <person name="Tsuchikane K."/>
            <person name="Hosoyama A."/>
            <person name="Yamazoe A."/>
            <person name="Tsuda M."/>
            <person name="Fujita N."/>
            <person name="Kawai F."/>
        </authorList>
    </citation>
    <scope>NUCLEOTIDE SEQUENCE [LARGE SCALE GENOMIC DNA]</scope>
    <source>
        <strain evidence="13">203N</strain>
        <plasmid evidence="13">unnamed2</plasmid>
    </source>
</reference>
<dbReference type="PANTHER" id="PTHR30069:SF42">
    <property type="entry name" value="FERRIC AEROBACTIN RECEPTOR"/>
    <property type="match status" value="1"/>
</dbReference>
<proteinExistence type="inferred from homology"/>
<dbReference type="PANTHER" id="PTHR30069">
    <property type="entry name" value="TONB-DEPENDENT OUTER MEMBRANE RECEPTOR"/>
    <property type="match status" value="1"/>
</dbReference>
<organism evidence="12 13">
    <name type="scientific">Sphingopyxis macrogoltabida</name>
    <name type="common">Sphingomonas macrogoltabidus</name>
    <dbReference type="NCBI Taxonomy" id="33050"/>
    <lineage>
        <taxon>Bacteria</taxon>
        <taxon>Pseudomonadati</taxon>
        <taxon>Pseudomonadota</taxon>
        <taxon>Alphaproteobacteria</taxon>
        <taxon>Sphingomonadales</taxon>
        <taxon>Sphingomonadaceae</taxon>
        <taxon>Sphingopyxis</taxon>
    </lineage>
</organism>
<dbReference type="InterPro" id="IPR000531">
    <property type="entry name" value="Beta-barrel_TonB"/>
</dbReference>
<evidence type="ECO:0000256" key="4">
    <source>
        <dbReference type="ARBA" id="ARBA00022692"/>
    </source>
</evidence>
<reference evidence="12 13" key="2">
    <citation type="journal article" date="2016" name="Genome Announc.">
        <title>Complete Genome Sequence of Sphingopyxis macrogoltabida Strain 203N (NBRC 111659), a Polyethylene Glycol Degrader.</title>
        <authorList>
            <person name="Ohtsubo Y."/>
            <person name="Nonoyama S."/>
            <person name="Nagata Y."/>
            <person name="Numata M."/>
            <person name="Tsuchikane K."/>
            <person name="Hosoyama A."/>
            <person name="Yamazoe A."/>
            <person name="Tsuda M."/>
            <person name="Fujita N."/>
            <person name="Kawai F."/>
        </authorList>
    </citation>
    <scope>NUCLEOTIDE SEQUENCE [LARGE SCALE GENOMIC DNA]</scope>
    <source>
        <strain evidence="12 13">203N</strain>
    </source>
</reference>
<protein>
    <recommendedName>
        <fullName evidence="14">TonB-dependent receptor</fullName>
    </recommendedName>
</protein>
<keyword evidence="13" id="KW-1185">Reference proteome</keyword>
<keyword evidence="5 9" id="KW-0798">TonB box</keyword>
<keyword evidence="4 8" id="KW-0812">Transmembrane</keyword>
<comment type="similarity">
    <text evidence="8 9">Belongs to the TonB-dependent receptor family.</text>
</comment>
<evidence type="ECO:0000256" key="8">
    <source>
        <dbReference type="PROSITE-ProRule" id="PRU01360"/>
    </source>
</evidence>
<geneLocation type="plasmid" evidence="12 13">
    <name>unnamed2</name>
</geneLocation>
<dbReference type="GO" id="GO:0044718">
    <property type="term" value="P:siderophore transmembrane transport"/>
    <property type="evidence" value="ECO:0007669"/>
    <property type="project" value="TreeGrafter"/>
</dbReference>
<dbReference type="InterPro" id="IPR012910">
    <property type="entry name" value="Plug_dom"/>
</dbReference>
<dbReference type="GO" id="GO:0009279">
    <property type="term" value="C:cell outer membrane"/>
    <property type="evidence" value="ECO:0007669"/>
    <property type="project" value="UniProtKB-SubCell"/>
</dbReference>
<evidence type="ECO:0000313" key="13">
    <source>
        <dbReference type="Proteomes" id="UP000076088"/>
    </source>
</evidence>
<keyword evidence="7 8" id="KW-0998">Cell outer membrane</keyword>
<name>A0AAC9AZT3_SPHMC</name>
<evidence type="ECO:0000256" key="2">
    <source>
        <dbReference type="ARBA" id="ARBA00022448"/>
    </source>
</evidence>
<evidence type="ECO:0000313" key="12">
    <source>
        <dbReference type="EMBL" id="AMU92932.1"/>
    </source>
</evidence>
<dbReference type="Pfam" id="PF00593">
    <property type="entry name" value="TonB_dep_Rec_b-barrel"/>
    <property type="match status" value="1"/>
</dbReference>
<dbReference type="PROSITE" id="PS52016">
    <property type="entry name" value="TONB_DEPENDENT_REC_3"/>
    <property type="match status" value="1"/>
</dbReference>
<dbReference type="Gene3D" id="2.40.170.20">
    <property type="entry name" value="TonB-dependent receptor, beta-barrel domain"/>
    <property type="match status" value="1"/>
</dbReference>
<evidence type="ECO:0000256" key="1">
    <source>
        <dbReference type="ARBA" id="ARBA00004571"/>
    </source>
</evidence>
<comment type="subcellular location">
    <subcellularLocation>
        <location evidence="1 8">Cell outer membrane</location>
        <topology evidence="1 8">Multi-pass membrane protein</topology>
    </subcellularLocation>
</comment>
<dbReference type="Pfam" id="PF07715">
    <property type="entry name" value="Plug"/>
    <property type="match status" value="1"/>
</dbReference>
<feature type="domain" description="TonB-dependent receptor plug" evidence="11">
    <location>
        <begin position="7"/>
        <end position="109"/>
    </location>
</feature>
<accession>A0AAC9AZT3</accession>
<feature type="domain" description="TonB-dependent receptor-like beta-barrel" evidence="10">
    <location>
        <begin position="237"/>
        <end position="629"/>
    </location>
</feature>
<sequence>MPTPITAIPNTVKVLDRATLDAQLAVSPSLIDSLSFSIPSFAPGRQKMTSTGESLRGRTPLYMVDGIPQSTPLRDGKRSGFTVDPAFVERVEVIYGANAIQGVGATGGVINYVTTTAPENGDWLNRVTLEGSTDDFEDHGFHYKLAALTARKLGAFDFVVGATHELTDLFYDGNGKPVGVDTTQGDIMDTKGWSLFTKLGLDIGAAQRFELMANLFDQRGRGSYVGVPGSIAAGRPATSVKGEGPGDPTRNEARNFTLTYAHRDLLGGSLTLQGFYYDFYALYGGDTFPVFQDPTIAPVGTLFDQSALSSEKYGAKLTYAWQDVILPGLQLVTGVDYLRDKTFQELAQTDRLWVPEMIYKGWAPFIQLEQKLLDERIRVSGGLRYEHAKLDVPDFTTIASANSTAVRGGMPSFKKLLKNAGIVFEPRDGLSLFGSYAQGFTMPDAGLILRAVRSPGQTVDQLVDLQPVIADNIETGVAYRRDGFDLSASYFWSKSNLGSRIQVIGGAGVIQREKTKIRGLELSASYSFPAGTRIGANFAALEGRYDSNGDNVVDKDLDGRNIAPDRLNVFLEAPLTSALRGRVQMSRLFDRRFEGNPAQYDFTGYSLVDAMLFYDAERMGRFTVAVSNILDKQYITYFSQTSNNVNDGNYVAGRGRAVTLRWQASF</sequence>
<evidence type="ECO:0000259" key="10">
    <source>
        <dbReference type="Pfam" id="PF00593"/>
    </source>
</evidence>
<evidence type="ECO:0000256" key="5">
    <source>
        <dbReference type="ARBA" id="ARBA00023077"/>
    </source>
</evidence>
<evidence type="ECO:0000256" key="7">
    <source>
        <dbReference type="ARBA" id="ARBA00023237"/>
    </source>
</evidence>
<dbReference type="Proteomes" id="UP000076088">
    <property type="component" value="Plasmid unnamed2"/>
</dbReference>
<evidence type="ECO:0000259" key="11">
    <source>
        <dbReference type="Pfam" id="PF07715"/>
    </source>
</evidence>
<dbReference type="InterPro" id="IPR037066">
    <property type="entry name" value="Plug_dom_sf"/>
</dbReference>
<keyword evidence="3 8" id="KW-1134">Transmembrane beta strand</keyword>
<dbReference type="CDD" id="cd01347">
    <property type="entry name" value="ligand_gated_channel"/>
    <property type="match status" value="1"/>
</dbReference>
<dbReference type="AlphaFoldDB" id="A0AAC9AZT3"/>
<dbReference type="InterPro" id="IPR036942">
    <property type="entry name" value="Beta-barrel_TonB_sf"/>
</dbReference>
<keyword evidence="6 8" id="KW-0472">Membrane</keyword>
<evidence type="ECO:0000256" key="9">
    <source>
        <dbReference type="RuleBase" id="RU003357"/>
    </source>
</evidence>
<evidence type="ECO:0000256" key="6">
    <source>
        <dbReference type="ARBA" id="ARBA00023136"/>
    </source>
</evidence>
<dbReference type="GO" id="GO:0015344">
    <property type="term" value="F:siderophore uptake transmembrane transporter activity"/>
    <property type="evidence" value="ECO:0007669"/>
    <property type="project" value="TreeGrafter"/>
</dbReference>
<dbReference type="Gene3D" id="2.170.130.10">
    <property type="entry name" value="TonB-dependent receptor, plug domain"/>
    <property type="match status" value="1"/>
</dbReference>
<evidence type="ECO:0008006" key="14">
    <source>
        <dbReference type="Google" id="ProtNLM"/>
    </source>
</evidence>
<keyword evidence="2 8" id="KW-0813">Transport</keyword>
<dbReference type="EMBL" id="CP013346">
    <property type="protein sequence ID" value="AMU92932.1"/>
    <property type="molecule type" value="Genomic_DNA"/>
</dbReference>